<evidence type="ECO:0000256" key="1">
    <source>
        <dbReference type="ARBA" id="ARBA00004651"/>
    </source>
</evidence>
<evidence type="ECO:0000256" key="6">
    <source>
        <dbReference type="ARBA" id="ARBA00022989"/>
    </source>
</evidence>
<evidence type="ECO:0000259" key="9">
    <source>
        <dbReference type="Pfam" id="PF13303"/>
    </source>
</evidence>
<dbReference type="InterPro" id="IPR003352">
    <property type="entry name" value="PTS_EIIC"/>
</dbReference>
<feature type="transmembrane region" description="Helical" evidence="8">
    <location>
        <begin position="34"/>
        <end position="55"/>
    </location>
</feature>
<evidence type="ECO:0000313" key="10">
    <source>
        <dbReference type="EMBL" id="MBP2026743.1"/>
    </source>
</evidence>
<evidence type="ECO:0000256" key="7">
    <source>
        <dbReference type="ARBA" id="ARBA00023136"/>
    </source>
</evidence>
<keyword evidence="3" id="KW-1003">Cell membrane</keyword>
<comment type="caution">
    <text evidence="10">The sequence shown here is derived from an EMBL/GenBank/DDBJ whole genome shotgun (WGS) entry which is preliminary data.</text>
</comment>
<name>A0ABS4KG24_9FIRM</name>
<evidence type="ECO:0000256" key="3">
    <source>
        <dbReference type="ARBA" id="ARBA00022475"/>
    </source>
</evidence>
<evidence type="ECO:0000256" key="4">
    <source>
        <dbReference type="ARBA" id="ARBA00022597"/>
    </source>
</evidence>
<dbReference type="Pfam" id="PF13303">
    <property type="entry name" value="PTS_EIIC_2"/>
    <property type="match status" value="1"/>
</dbReference>
<organism evidence="10 11">
    <name type="scientific">Acetoanaerobium pronyense</name>
    <dbReference type="NCBI Taxonomy" id="1482736"/>
    <lineage>
        <taxon>Bacteria</taxon>
        <taxon>Bacillati</taxon>
        <taxon>Bacillota</taxon>
        <taxon>Clostridia</taxon>
        <taxon>Peptostreptococcales</taxon>
        <taxon>Filifactoraceae</taxon>
        <taxon>Acetoanaerobium</taxon>
    </lineage>
</organism>
<keyword evidence="6 8" id="KW-1133">Transmembrane helix</keyword>
<keyword evidence="5 8" id="KW-0812">Transmembrane</keyword>
<keyword evidence="11" id="KW-1185">Reference proteome</keyword>
<dbReference type="EMBL" id="JAGGLI010000004">
    <property type="protein sequence ID" value="MBP2026743.1"/>
    <property type="molecule type" value="Genomic_DNA"/>
</dbReference>
<feature type="transmembrane region" description="Helical" evidence="8">
    <location>
        <begin position="145"/>
        <end position="173"/>
    </location>
</feature>
<keyword evidence="7 8" id="KW-0472">Membrane</keyword>
<dbReference type="RefSeq" id="WP_209659080.1">
    <property type="nucleotide sequence ID" value="NZ_JAGGLI010000004.1"/>
</dbReference>
<evidence type="ECO:0000256" key="8">
    <source>
        <dbReference type="SAM" id="Phobius"/>
    </source>
</evidence>
<reference evidence="10 11" key="1">
    <citation type="submission" date="2021-03" db="EMBL/GenBank/DDBJ databases">
        <title>Genomic Encyclopedia of Type Strains, Phase IV (KMG-IV): sequencing the most valuable type-strain genomes for metagenomic binning, comparative biology and taxonomic classification.</title>
        <authorList>
            <person name="Goeker M."/>
        </authorList>
    </citation>
    <scope>NUCLEOTIDE SEQUENCE [LARGE SCALE GENOMIC DNA]</scope>
    <source>
        <strain evidence="10 11">DSM 27512</strain>
    </source>
</reference>
<feature type="transmembrane region" description="Helical" evidence="8">
    <location>
        <begin position="290"/>
        <end position="307"/>
    </location>
</feature>
<feature type="domain" description="Phosphotransferase system EIIC" evidence="9">
    <location>
        <begin position="37"/>
        <end position="355"/>
    </location>
</feature>
<feature type="transmembrane region" description="Helical" evidence="8">
    <location>
        <begin position="97"/>
        <end position="125"/>
    </location>
</feature>
<evidence type="ECO:0000256" key="2">
    <source>
        <dbReference type="ARBA" id="ARBA00022448"/>
    </source>
</evidence>
<accession>A0ABS4KG24</accession>
<evidence type="ECO:0000313" key="11">
    <source>
        <dbReference type="Proteomes" id="UP001314903"/>
    </source>
</evidence>
<gene>
    <name evidence="10" type="ORF">J2Z35_000534</name>
</gene>
<proteinExistence type="predicted"/>
<feature type="transmembrane region" description="Helical" evidence="8">
    <location>
        <begin position="67"/>
        <end position="90"/>
    </location>
</feature>
<feature type="transmembrane region" description="Helical" evidence="8">
    <location>
        <begin position="319"/>
        <end position="339"/>
    </location>
</feature>
<protein>
    <submittedName>
        <fullName evidence="10">Membrane protein</fullName>
    </submittedName>
</protein>
<evidence type="ECO:0000256" key="5">
    <source>
        <dbReference type="ARBA" id="ARBA00022692"/>
    </source>
</evidence>
<feature type="transmembrane region" description="Helical" evidence="8">
    <location>
        <begin position="185"/>
        <end position="212"/>
    </location>
</feature>
<keyword evidence="4" id="KW-0762">Sugar transport</keyword>
<sequence>MENKRRDEHDAASQHNGFKAFLKKKNIEISFQRYLIDALSFMALGLFATLITGVIFRTVGQRLGIDFFVNVIGPNAMAVSGPGIAVAVALGLKAPPLVLFASVINGFIGYELGGPVGAFLAAIVGAEFGKAVSKETPIDIVVTPAVTAIFGSIVGTIVGPGINEFMIGLGVIINRATELQPIPMGIIVAAIMGITLTLPISSTAIAIMIAIAGPASGAAVVGGCAHTVGFGIQSLRENGWSGVITQSLGSPMIQIGNIVKKPILMVPPTLTAMILGPLVTTLFKMESISAAAGTGTSGLVAPLGVLTAMSDAGYPAAEIWIKIIIFCFIAPGVLTFIISEIFRKLGWIKDGDLKLDI</sequence>
<keyword evidence="2" id="KW-0813">Transport</keyword>
<comment type="subcellular location">
    <subcellularLocation>
        <location evidence="1">Cell membrane</location>
        <topology evidence="1">Multi-pass membrane protein</topology>
    </subcellularLocation>
</comment>
<dbReference type="Proteomes" id="UP001314903">
    <property type="component" value="Unassembled WGS sequence"/>
</dbReference>